<evidence type="ECO:0000256" key="1">
    <source>
        <dbReference type="SAM" id="SignalP"/>
    </source>
</evidence>
<dbReference type="Proteomes" id="UP001160130">
    <property type="component" value="Unassembled WGS sequence"/>
</dbReference>
<name>A0ABT6L558_9MYCO</name>
<dbReference type="EMBL" id="JARXVE010000009">
    <property type="protein sequence ID" value="MDH6198069.1"/>
    <property type="molecule type" value="Genomic_DNA"/>
</dbReference>
<accession>A0ABT6L558</accession>
<comment type="caution">
    <text evidence="2">The sequence shown here is derived from an EMBL/GenBank/DDBJ whole genome shotgun (WGS) entry which is preliminary data.</text>
</comment>
<gene>
    <name evidence="2" type="ORF">M2272_004728</name>
</gene>
<keyword evidence="1" id="KW-0732">Signal</keyword>
<sequence>MYASVFTRVRKCAGLVLMAMSVVGAGLGLGSGIAQAQPKHPVPHPFIINHPVIANHDFDRFVDRHFPNSPLDRFLDHFLHDSM</sequence>
<reference evidence="2 3" key="1">
    <citation type="submission" date="2023-04" db="EMBL/GenBank/DDBJ databases">
        <title>Forest soil microbial communities from Buena Vista Peninsula, Colon Province, Panama.</title>
        <authorList>
            <person name="Bouskill N."/>
        </authorList>
    </citation>
    <scope>NUCLEOTIDE SEQUENCE [LARGE SCALE GENOMIC DNA]</scope>
    <source>
        <strain evidence="2 3">AC80</strain>
    </source>
</reference>
<feature type="signal peptide" evidence="1">
    <location>
        <begin position="1"/>
        <end position="36"/>
    </location>
</feature>
<keyword evidence="3" id="KW-1185">Reference proteome</keyword>
<feature type="chain" id="PRO_5046743828" evidence="1">
    <location>
        <begin position="37"/>
        <end position="83"/>
    </location>
</feature>
<organism evidence="2 3">
    <name type="scientific">Mycolicibacterium frederiksbergense</name>
    <dbReference type="NCBI Taxonomy" id="117567"/>
    <lineage>
        <taxon>Bacteria</taxon>
        <taxon>Bacillati</taxon>
        <taxon>Actinomycetota</taxon>
        <taxon>Actinomycetes</taxon>
        <taxon>Mycobacteriales</taxon>
        <taxon>Mycobacteriaceae</taxon>
        <taxon>Mycolicibacterium</taxon>
    </lineage>
</organism>
<evidence type="ECO:0000313" key="3">
    <source>
        <dbReference type="Proteomes" id="UP001160130"/>
    </source>
</evidence>
<proteinExistence type="predicted"/>
<evidence type="ECO:0000313" key="2">
    <source>
        <dbReference type="EMBL" id="MDH6198069.1"/>
    </source>
</evidence>
<protein>
    <submittedName>
        <fullName evidence="2">Uncharacterized protein</fullName>
    </submittedName>
</protein>